<keyword evidence="9" id="KW-1185">Reference proteome</keyword>
<dbReference type="RefSeq" id="WP_133209548.1">
    <property type="nucleotide sequence ID" value="NZ_SMSE01000001.1"/>
</dbReference>
<comment type="caution">
    <text evidence="8">The sequence shown here is derived from an EMBL/GenBank/DDBJ whole genome shotgun (WGS) entry which is preliminary data.</text>
</comment>
<gene>
    <name evidence="8" type="ORF">E2F43_03395</name>
</gene>
<evidence type="ECO:0000256" key="5">
    <source>
        <dbReference type="ARBA" id="ARBA00023237"/>
    </source>
</evidence>
<dbReference type="AlphaFoldDB" id="A0A4R5LV79"/>
<evidence type="ECO:0000256" key="7">
    <source>
        <dbReference type="SAM" id="MobiDB-lite"/>
    </source>
</evidence>
<reference evidence="8 9" key="1">
    <citation type="submission" date="2019-03" db="EMBL/GenBank/DDBJ databases">
        <title>Seongchinamella monodicae gen. nov., sp. nov., a novel member of the Gammaproteobacteria isolated from a tidal mudflat of beach.</title>
        <authorList>
            <person name="Yang H.G."/>
            <person name="Kang J.W."/>
            <person name="Lee S.D."/>
        </authorList>
    </citation>
    <scope>NUCLEOTIDE SEQUENCE [LARGE SCALE GENOMIC DNA]</scope>
    <source>
        <strain evidence="8 9">GH4-78</strain>
    </source>
</reference>
<evidence type="ECO:0000256" key="2">
    <source>
        <dbReference type="ARBA" id="ARBA00022729"/>
    </source>
</evidence>
<dbReference type="GO" id="GO:0009279">
    <property type="term" value="C:cell outer membrane"/>
    <property type="evidence" value="ECO:0007669"/>
    <property type="project" value="UniProtKB-SubCell"/>
</dbReference>
<organism evidence="8 9">
    <name type="scientific">Seongchinamella unica</name>
    <dbReference type="NCBI Taxonomy" id="2547392"/>
    <lineage>
        <taxon>Bacteria</taxon>
        <taxon>Pseudomonadati</taxon>
        <taxon>Pseudomonadota</taxon>
        <taxon>Gammaproteobacteria</taxon>
        <taxon>Cellvibrionales</taxon>
        <taxon>Halieaceae</taxon>
        <taxon>Seongchinamella</taxon>
    </lineage>
</organism>
<evidence type="ECO:0000256" key="6">
    <source>
        <dbReference type="ARBA" id="ARBA00023288"/>
    </source>
</evidence>
<dbReference type="NCBIfam" id="NF047847">
    <property type="entry name" value="SS_mature_LptM"/>
    <property type="match status" value="1"/>
</dbReference>
<dbReference type="EMBL" id="SMSE01000001">
    <property type="protein sequence ID" value="TDG15292.1"/>
    <property type="molecule type" value="Genomic_DNA"/>
</dbReference>
<feature type="compositionally biased region" description="Acidic residues" evidence="7">
    <location>
        <begin position="40"/>
        <end position="49"/>
    </location>
</feature>
<evidence type="ECO:0000256" key="3">
    <source>
        <dbReference type="ARBA" id="ARBA00023136"/>
    </source>
</evidence>
<keyword evidence="4" id="KW-0564">Palmitate</keyword>
<sequence length="49" mass="5041">MRYLAALTLLVLLGGCGQTGPLYLPDEAPEPGAHGNASDNSEEPTPDGM</sequence>
<dbReference type="InterPro" id="IPR032831">
    <property type="entry name" value="LptM_cons"/>
</dbReference>
<keyword evidence="2" id="KW-0732">Signal</keyword>
<name>A0A4R5LV79_9GAMM</name>
<keyword evidence="5" id="KW-0998">Cell outer membrane</keyword>
<keyword evidence="3" id="KW-0472">Membrane</keyword>
<keyword evidence="6" id="KW-0449">Lipoprotein</keyword>
<evidence type="ECO:0008006" key="10">
    <source>
        <dbReference type="Google" id="ProtNLM"/>
    </source>
</evidence>
<protein>
    <recommendedName>
        <fullName evidence="10">Lipoprotein</fullName>
    </recommendedName>
</protein>
<comment type="subcellular location">
    <subcellularLocation>
        <location evidence="1">Cell outer membrane</location>
        <topology evidence="1">Lipid-anchor</topology>
    </subcellularLocation>
</comment>
<accession>A0A4R5LV79</accession>
<evidence type="ECO:0000313" key="9">
    <source>
        <dbReference type="Proteomes" id="UP000295554"/>
    </source>
</evidence>
<dbReference type="Pfam" id="PF13627">
    <property type="entry name" value="LptM_cons"/>
    <property type="match status" value="1"/>
</dbReference>
<dbReference type="Proteomes" id="UP000295554">
    <property type="component" value="Unassembled WGS sequence"/>
</dbReference>
<feature type="region of interest" description="Disordered" evidence="7">
    <location>
        <begin position="20"/>
        <end position="49"/>
    </location>
</feature>
<evidence type="ECO:0000256" key="1">
    <source>
        <dbReference type="ARBA" id="ARBA00004459"/>
    </source>
</evidence>
<proteinExistence type="predicted"/>
<evidence type="ECO:0000256" key="4">
    <source>
        <dbReference type="ARBA" id="ARBA00023139"/>
    </source>
</evidence>
<dbReference type="PROSITE" id="PS51257">
    <property type="entry name" value="PROKAR_LIPOPROTEIN"/>
    <property type="match status" value="1"/>
</dbReference>
<evidence type="ECO:0000313" key="8">
    <source>
        <dbReference type="EMBL" id="TDG15292.1"/>
    </source>
</evidence>